<dbReference type="Gene3D" id="1.20.144.10">
    <property type="entry name" value="Phosphatidic acid phosphatase type 2/haloperoxidase"/>
    <property type="match status" value="1"/>
</dbReference>
<feature type="transmembrane region" description="Helical" evidence="1">
    <location>
        <begin position="240"/>
        <end position="268"/>
    </location>
</feature>
<keyword evidence="1" id="KW-1133">Transmembrane helix</keyword>
<evidence type="ECO:0000256" key="1">
    <source>
        <dbReference type="SAM" id="Phobius"/>
    </source>
</evidence>
<evidence type="ECO:0000259" key="2">
    <source>
        <dbReference type="SMART" id="SM00014"/>
    </source>
</evidence>
<dbReference type="SMART" id="SM00014">
    <property type="entry name" value="acidPPc"/>
    <property type="match status" value="1"/>
</dbReference>
<reference evidence="4" key="1">
    <citation type="journal article" date="2019" name="Int. J. Syst. Evol. Microbiol.">
        <title>The Global Catalogue of Microorganisms (GCM) 10K type strain sequencing project: providing services to taxonomists for standard genome sequencing and annotation.</title>
        <authorList>
            <consortium name="The Broad Institute Genomics Platform"/>
            <consortium name="The Broad Institute Genome Sequencing Center for Infectious Disease"/>
            <person name="Wu L."/>
            <person name="Ma J."/>
        </authorList>
    </citation>
    <scope>NUCLEOTIDE SEQUENCE [LARGE SCALE GENOMIC DNA]</scope>
    <source>
        <strain evidence="4">KACC 11588</strain>
    </source>
</reference>
<dbReference type="InterPro" id="IPR036938">
    <property type="entry name" value="PAP2/HPO_sf"/>
</dbReference>
<feature type="transmembrane region" description="Helical" evidence="1">
    <location>
        <begin position="288"/>
        <end position="317"/>
    </location>
</feature>
<evidence type="ECO:0000313" key="3">
    <source>
        <dbReference type="EMBL" id="MFC5567131.1"/>
    </source>
</evidence>
<dbReference type="SUPFAM" id="SSF48317">
    <property type="entry name" value="Acid phosphatase/Vanadium-dependent haloperoxidase"/>
    <property type="match status" value="1"/>
</dbReference>
<dbReference type="Pfam" id="PF01569">
    <property type="entry name" value="PAP2"/>
    <property type="match status" value="1"/>
</dbReference>
<dbReference type="InterPro" id="IPR032818">
    <property type="entry name" value="DedA-like"/>
</dbReference>
<feature type="transmembrane region" description="Helical" evidence="1">
    <location>
        <begin position="140"/>
        <end position="159"/>
    </location>
</feature>
<gene>
    <name evidence="3" type="ORF">ACFPOC_12005</name>
</gene>
<dbReference type="EMBL" id="JBHSNA010000011">
    <property type="protein sequence ID" value="MFC5567131.1"/>
    <property type="molecule type" value="Genomic_DNA"/>
</dbReference>
<feature type="transmembrane region" description="Helical" evidence="1">
    <location>
        <begin position="179"/>
        <end position="197"/>
    </location>
</feature>
<accession>A0ABW0SDW4</accession>
<keyword evidence="1" id="KW-0812">Transmembrane</keyword>
<feature type="transmembrane region" description="Helical" evidence="1">
    <location>
        <begin position="395"/>
        <end position="414"/>
    </location>
</feature>
<feature type="transmembrane region" description="Helical" evidence="1">
    <location>
        <begin position="12"/>
        <end position="39"/>
    </location>
</feature>
<dbReference type="PANTHER" id="PTHR30353:SF15">
    <property type="entry name" value="INNER MEMBRANE PROTEIN YABI"/>
    <property type="match status" value="1"/>
</dbReference>
<feature type="transmembrane region" description="Helical" evidence="1">
    <location>
        <begin position="324"/>
        <end position="346"/>
    </location>
</feature>
<keyword evidence="1" id="KW-0472">Membrane</keyword>
<dbReference type="InterPro" id="IPR000326">
    <property type="entry name" value="PAP2/HPO"/>
</dbReference>
<sequence length="663" mass="68529">MTQGLTTLIDGLGAHPALAVLIVFLACFGEALLIVGAVVPTTVLLVGVGTLIGAGSLPFLPLVAAGTLGAAAGDALGFWAGRRWRGRLRTVWPFSTHATLLTGGEAFVARHGGKSILVARFVPGVKAVVPVLAGSMGMGAAWFTLVNVASGAVWVLAQVLPAMVVGRGLQVGGLANPRALVLAGLVVVGVLVAWLLARLASTRLVPALDLRRQRWVARLDRRGSTQASWLRRLLVNEDGVLVVLALAFLALAALSGLLALMAGLLFGSELALSDAAIEGFVQTLRTPWATGVLVGITMLGDGAVLILVAALLVTLLALYREWRLAAVVAGAGLLGAVAVPLLKGLLHRARPLAMGDGAQAFSFPSGHSTLAAIVLGILALFVARAAPARFRTVTYGAFAALVALIALSRVYLQAHWPSDVMAGLLFGAAVVILVALMLRTQAVSVPGRAFAALLGVIVLVVAPLHLWRGYAAAYAGYDVPTPTVVLTQAQWLDGAWAALPQARILLDGDPGEPMVLQTDLPLAQVVEAARAAGWRPHGGGLAGELAAALLPSRGDLLDRAPWPMTHLGRAPLATLVRSDPEEPARRLVLRIWGTDRVVDAASASRSLLAASLTAETLDPLAFGWSLLETVDDARPAATDVTDVLPGLVTHVSGNPILVAAPGA</sequence>
<dbReference type="RefSeq" id="WP_209842191.1">
    <property type="nucleotide sequence ID" value="NZ_JAGGJP010000014.1"/>
</dbReference>
<feature type="transmembrane region" description="Helical" evidence="1">
    <location>
        <begin position="366"/>
        <end position="383"/>
    </location>
</feature>
<proteinExistence type="predicted"/>
<dbReference type="CDD" id="cd03392">
    <property type="entry name" value="PAP2_like_2"/>
    <property type="match status" value="1"/>
</dbReference>
<name>A0ABW0SDW4_9RHOB</name>
<dbReference type="PANTHER" id="PTHR30353">
    <property type="entry name" value="INNER MEMBRANE PROTEIN DEDA-RELATED"/>
    <property type="match status" value="1"/>
</dbReference>
<feature type="transmembrane region" description="Helical" evidence="1">
    <location>
        <begin position="450"/>
        <end position="467"/>
    </location>
</feature>
<feature type="transmembrane region" description="Helical" evidence="1">
    <location>
        <begin position="420"/>
        <end position="438"/>
    </location>
</feature>
<feature type="domain" description="Phosphatidic acid phosphatase type 2/haloperoxidase" evidence="2">
    <location>
        <begin position="324"/>
        <end position="435"/>
    </location>
</feature>
<keyword evidence="4" id="KW-1185">Reference proteome</keyword>
<evidence type="ECO:0000313" key="4">
    <source>
        <dbReference type="Proteomes" id="UP001596056"/>
    </source>
</evidence>
<organism evidence="3 4">
    <name type="scientific">Rubellimicrobium aerolatum</name>
    <dbReference type="NCBI Taxonomy" id="490979"/>
    <lineage>
        <taxon>Bacteria</taxon>
        <taxon>Pseudomonadati</taxon>
        <taxon>Pseudomonadota</taxon>
        <taxon>Alphaproteobacteria</taxon>
        <taxon>Rhodobacterales</taxon>
        <taxon>Roseobacteraceae</taxon>
        <taxon>Rubellimicrobium</taxon>
    </lineage>
</organism>
<comment type="caution">
    <text evidence="3">The sequence shown here is derived from an EMBL/GenBank/DDBJ whole genome shotgun (WGS) entry which is preliminary data.</text>
</comment>
<dbReference type="Proteomes" id="UP001596056">
    <property type="component" value="Unassembled WGS sequence"/>
</dbReference>
<feature type="transmembrane region" description="Helical" evidence="1">
    <location>
        <begin position="59"/>
        <end position="80"/>
    </location>
</feature>
<protein>
    <submittedName>
        <fullName evidence="3">Bifunctional DedA family/phosphatase PAP2 family protein</fullName>
    </submittedName>
</protein>